<keyword evidence="2" id="KW-0732">Signal</keyword>
<dbReference type="Proteomes" id="UP001305779">
    <property type="component" value="Unassembled WGS sequence"/>
</dbReference>
<dbReference type="EMBL" id="JAXOVC010000014">
    <property type="protein sequence ID" value="KAK4494210.1"/>
    <property type="molecule type" value="Genomic_DNA"/>
</dbReference>
<feature type="signal peptide" evidence="2">
    <location>
        <begin position="1"/>
        <end position="19"/>
    </location>
</feature>
<reference evidence="3 4" key="1">
    <citation type="journal article" date="2023" name="G3 (Bethesda)">
        <title>A chromosome-level genome assembly of Zasmidium syzygii isolated from banana leaves.</title>
        <authorList>
            <person name="van Westerhoven A.C."/>
            <person name="Mehrabi R."/>
            <person name="Talebi R."/>
            <person name="Steentjes M.B.F."/>
            <person name="Corcolon B."/>
            <person name="Chong P.A."/>
            <person name="Kema G.H.J."/>
            <person name="Seidl M.F."/>
        </authorList>
    </citation>
    <scope>NUCLEOTIDE SEQUENCE [LARGE SCALE GENOMIC DNA]</scope>
    <source>
        <strain evidence="3 4">P124</strain>
    </source>
</reference>
<comment type="caution">
    <text evidence="3">The sequence shown here is derived from an EMBL/GenBank/DDBJ whole genome shotgun (WGS) entry which is preliminary data.</text>
</comment>
<evidence type="ECO:0000256" key="1">
    <source>
        <dbReference type="SAM" id="MobiDB-lite"/>
    </source>
</evidence>
<feature type="region of interest" description="Disordered" evidence="1">
    <location>
        <begin position="103"/>
        <end position="136"/>
    </location>
</feature>
<sequence>MSRLGSRYALLALPLLTFAASPLNIEVKDKVGIDDLLEFPDLLDENGTSLKCVECKASGEFEVKVNIDFEKTPELDRMIDEIDVREYTGPESMFRVKHEFWHEDDSGQNDSGQNDSGQNDSGQNEQDHHGGDDVGEGHVEKRQLQLLIEPALIELEAAVAGTMELELAGEMDLIELSAEEMASVAGSVPGAGLIPASWFSIGSGSAADTAAEVFDMATLGIFGDITGLGRKSAEQKAREKEERQRKKEEKRKKDAEKKVKETIKKIEAKTGRPIKNPIDYHEIKTYKEYLAWEAYYKYEYVSPKFLQAIVNDIEIELPVEIKTPGKPGSVWIKRDEEPFDPMTEEQKKILQAWRTSSDILLKRAMELKGATLAAATLKIYLATKTSGVTHPKPSAPPERGGRTGEGDLPPPKDEECDTPWNNRVSKWTGKPPIKKHSFRDASLILRALSPRSDEDEASDNWWDRTGDWIRSHVSSATISIEATNDLTAAFQFRLIAPHDVKVAVNVDCYGPGRYAYSSALSLSPEAGTSVSWKPNWKYAKKDKSQKVKSPYPWKNLNDLPAGQDGKKFETKLGGMEFLIAPFSLDVKIGAKGQTNLTLPGFSATIAKGSIYSINLLGDEITHNTFSPSLISLDGKDHNDKDGKPVPEEFSLSVGLGTKIELKLLPGLKGPKKPKNKCIESFTDALKWLTKAAAAKVFESGKKAKEELPKPSWLNRKNIKDKGFGDPLSIGARADWTRLDWKFKEVKDVDADCNKNGSMHKALQAHSIFRQGFTPYANLFFWKVDPSPAGKVDKGKDATVGLFKSWKMGKHCYALDDAEEAFKQVGNVTTTAKGLGEGKVDAAGEGDGDEDEDASMKEFGKAFHREQMAMAANDTVKLLAPYLQVDLAELGMSSNATDVEYTVGPEELGESS</sequence>
<name>A0ABR0DYJ2_ZASCE</name>
<feature type="compositionally biased region" description="Polar residues" evidence="1">
    <location>
        <begin position="108"/>
        <end position="124"/>
    </location>
</feature>
<evidence type="ECO:0000313" key="4">
    <source>
        <dbReference type="Proteomes" id="UP001305779"/>
    </source>
</evidence>
<evidence type="ECO:0000313" key="3">
    <source>
        <dbReference type="EMBL" id="KAK4494210.1"/>
    </source>
</evidence>
<accession>A0ABR0DYJ2</accession>
<feature type="chain" id="PRO_5046932506" evidence="2">
    <location>
        <begin position="20"/>
        <end position="911"/>
    </location>
</feature>
<feature type="region of interest" description="Disordered" evidence="1">
    <location>
        <begin position="386"/>
        <end position="427"/>
    </location>
</feature>
<feature type="compositionally biased region" description="Basic and acidic residues" evidence="1">
    <location>
        <begin position="125"/>
        <end position="136"/>
    </location>
</feature>
<keyword evidence="4" id="KW-1185">Reference proteome</keyword>
<feature type="compositionally biased region" description="Basic and acidic residues" evidence="1">
    <location>
        <begin position="399"/>
        <end position="413"/>
    </location>
</feature>
<organism evidence="3 4">
    <name type="scientific">Zasmidium cellare</name>
    <name type="common">Wine cellar mold</name>
    <name type="synonym">Racodium cellare</name>
    <dbReference type="NCBI Taxonomy" id="395010"/>
    <lineage>
        <taxon>Eukaryota</taxon>
        <taxon>Fungi</taxon>
        <taxon>Dikarya</taxon>
        <taxon>Ascomycota</taxon>
        <taxon>Pezizomycotina</taxon>
        <taxon>Dothideomycetes</taxon>
        <taxon>Dothideomycetidae</taxon>
        <taxon>Mycosphaerellales</taxon>
        <taxon>Mycosphaerellaceae</taxon>
        <taxon>Zasmidium</taxon>
    </lineage>
</organism>
<feature type="region of interest" description="Disordered" evidence="1">
    <location>
        <begin position="232"/>
        <end position="258"/>
    </location>
</feature>
<protein>
    <submittedName>
        <fullName evidence="3">Uncharacterized protein</fullName>
    </submittedName>
</protein>
<evidence type="ECO:0000256" key="2">
    <source>
        <dbReference type="SAM" id="SignalP"/>
    </source>
</evidence>
<gene>
    <name evidence="3" type="ORF">PRZ48_014508</name>
</gene>
<proteinExistence type="predicted"/>